<comment type="caution">
    <text evidence="10">The sequence shown here is derived from an EMBL/GenBank/DDBJ whole genome shotgun (WGS) entry which is preliminary data.</text>
</comment>
<dbReference type="EMBL" id="LBZM01000027">
    <property type="protein sequence ID" value="KKR71466.1"/>
    <property type="molecule type" value="Genomic_DNA"/>
</dbReference>
<comment type="function">
    <text evidence="8">Catalyzes the removal of elemental sulfur and selenium atoms from L-cysteine, L-cystine, L-selenocysteine, and L-selenocystine to produce L-alanine.</text>
</comment>
<dbReference type="GO" id="GO:0006534">
    <property type="term" value="P:cysteine metabolic process"/>
    <property type="evidence" value="ECO:0007669"/>
    <property type="project" value="UniProtKB-UniRule"/>
</dbReference>
<dbReference type="PATRIC" id="fig|1618482.3.peg.917"/>
<evidence type="ECO:0000313" key="10">
    <source>
        <dbReference type="EMBL" id="KKR71466.1"/>
    </source>
</evidence>
<proteinExistence type="inferred from homology"/>
<organism evidence="10 11">
    <name type="scientific">Candidatus Roizmanbacteria bacterium GW2011_GWB1_40_7</name>
    <dbReference type="NCBI Taxonomy" id="1618482"/>
    <lineage>
        <taxon>Bacteria</taxon>
        <taxon>Candidatus Roizmaniibacteriota</taxon>
    </lineage>
</organism>
<evidence type="ECO:0000256" key="4">
    <source>
        <dbReference type="ARBA" id="ARBA00022679"/>
    </source>
</evidence>
<dbReference type="Gene3D" id="3.40.640.10">
    <property type="entry name" value="Type I PLP-dependent aspartate aminotransferase-like (Major domain)"/>
    <property type="match status" value="1"/>
</dbReference>
<evidence type="ECO:0000313" key="11">
    <source>
        <dbReference type="Proteomes" id="UP000034664"/>
    </source>
</evidence>
<dbReference type="PROSITE" id="PS00595">
    <property type="entry name" value="AA_TRANSFER_CLASS_5"/>
    <property type="match status" value="1"/>
</dbReference>
<dbReference type="PANTHER" id="PTHR43586:SF8">
    <property type="entry name" value="CYSTEINE DESULFURASE 1, CHLOROPLASTIC"/>
    <property type="match status" value="1"/>
</dbReference>
<comment type="cofactor">
    <cofactor evidence="1 7">
        <name>pyridoxal 5'-phosphate</name>
        <dbReference type="ChEBI" id="CHEBI:597326"/>
    </cofactor>
</comment>
<accession>A0A0G0T9H4</accession>
<evidence type="ECO:0000256" key="1">
    <source>
        <dbReference type="ARBA" id="ARBA00001933"/>
    </source>
</evidence>
<evidence type="ECO:0000256" key="8">
    <source>
        <dbReference type="RuleBase" id="RU004506"/>
    </source>
</evidence>
<evidence type="ECO:0000256" key="3">
    <source>
        <dbReference type="ARBA" id="ARBA00012239"/>
    </source>
</evidence>
<evidence type="ECO:0000259" key="9">
    <source>
        <dbReference type="Pfam" id="PF00266"/>
    </source>
</evidence>
<keyword evidence="4 8" id="KW-0808">Transferase</keyword>
<evidence type="ECO:0000256" key="6">
    <source>
        <dbReference type="ARBA" id="ARBA00050776"/>
    </source>
</evidence>
<dbReference type="GO" id="GO:0030170">
    <property type="term" value="F:pyridoxal phosphate binding"/>
    <property type="evidence" value="ECO:0007669"/>
    <property type="project" value="UniProtKB-UniRule"/>
</dbReference>
<evidence type="ECO:0000256" key="7">
    <source>
        <dbReference type="RuleBase" id="RU004504"/>
    </source>
</evidence>
<dbReference type="InterPro" id="IPR020578">
    <property type="entry name" value="Aminotrans_V_PyrdxlP_BS"/>
</dbReference>
<dbReference type="Pfam" id="PF00266">
    <property type="entry name" value="Aminotran_5"/>
    <property type="match status" value="1"/>
</dbReference>
<dbReference type="InterPro" id="IPR010970">
    <property type="entry name" value="Cys_dSase_SufS"/>
</dbReference>
<feature type="domain" description="Aminotransferase class V" evidence="9">
    <location>
        <begin position="20"/>
        <end position="403"/>
    </location>
</feature>
<protein>
    <recommendedName>
        <fullName evidence="3 8">Cysteine desulfurase</fullName>
        <ecNumber evidence="3 8">2.8.1.7</ecNumber>
    </recommendedName>
</protein>
<dbReference type="InterPro" id="IPR015422">
    <property type="entry name" value="PyrdxlP-dep_Trfase_small"/>
</dbReference>
<evidence type="ECO:0000256" key="5">
    <source>
        <dbReference type="ARBA" id="ARBA00022898"/>
    </source>
</evidence>
<dbReference type="SUPFAM" id="SSF53383">
    <property type="entry name" value="PLP-dependent transferases"/>
    <property type="match status" value="1"/>
</dbReference>
<evidence type="ECO:0000256" key="2">
    <source>
        <dbReference type="ARBA" id="ARBA00010447"/>
    </source>
</evidence>
<reference evidence="10 11" key="1">
    <citation type="journal article" date="2015" name="Nature">
        <title>rRNA introns, odd ribosomes, and small enigmatic genomes across a large radiation of phyla.</title>
        <authorList>
            <person name="Brown C.T."/>
            <person name="Hug L.A."/>
            <person name="Thomas B.C."/>
            <person name="Sharon I."/>
            <person name="Castelle C.J."/>
            <person name="Singh A."/>
            <person name="Wilkins M.J."/>
            <person name="Williams K.H."/>
            <person name="Banfield J.F."/>
        </authorList>
    </citation>
    <scope>NUCLEOTIDE SEQUENCE [LARGE SCALE GENOMIC DNA]</scope>
</reference>
<sequence>MKISSIRNDFPVFEKNKNLTYLDSAATALKPKQVIDSVVQYYSEYPSNVFRGLYPLSQRATEAYEKAREKVAQFIHAHSPSEIIFTRGTTESINFIAYAWGRLNIHSNDEIVTTIMEHHSNFVPWQELVRENGAVLKVIDIDDSNKDSLFRIEKTVFSKITTNKTKLVAITHVSNVLGTINPIKEIIAGVKRINPHCLVLVDGAQAVPHMSVDVQDLGCDFYVFSGHKMMGPTGIGVLWIRKELLEIIPPFHFGGSMIEKVTLEESRYAPPPQKFEAGTPHISGAIGLGAAIDYMNTIGVTNIQKHEMALTEYTLKRLNDFGSITMYCPQIVRHRGGVLSFNLYDSENHLIHPHDVGDVLGLENICVRAGHHCAMPLATRLGIPASVRVSLHIYNDKKDIDRLIEGLEKVRKIFK</sequence>
<dbReference type="NCBIfam" id="TIGR01979">
    <property type="entry name" value="sufS"/>
    <property type="match status" value="1"/>
</dbReference>
<dbReference type="InterPro" id="IPR015421">
    <property type="entry name" value="PyrdxlP-dep_Trfase_major"/>
</dbReference>
<dbReference type="PANTHER" id="PTHR43586">
    <property type="entry name" value="CYSTEINE DESULFURASE"/>
    <property type="match status" value="1"/>
</dbReference>
<dbReference type="InterPro" id="IPR015424">
    <property type="entry name" value="PyrdxlP-dep_Trfase"/>
</dbReference>
<comment type="catalytic activity">
    <reaction evidence="6 8">
        <text>(sulfur carrier)-H + L-cysteine = (sulfur carrier)-SH + L-alanine</text>
        <dbReference type="Rhea" id="RHEA:43892"/>
        <dbReference type="Rhea" id="RHEA-COMP:14737"/>
        <dbReference type="Rhea" id="RHEA-COMP:14739"/>
        <dbReference type="ChEBI" id="CHEBI:29917"/>
        <dbReference type="ChEBI" id="CHEBI:35235"/>
        <dbReference type="ChEBI" id="CHEBI:57972"/>
        <dbReference type="ChEBI" id="CHEBI:64428"/>
        <dbReference type="EC" id="2.8.1.7"/>
    </reaction>
</comment>
<dbReference type="InterPro" id="IPR000192">
    <property type="entry name" value="Aminotrans_V_dom"/>
</dbReference>
<dbReference type="AlphaFoldDB" id="A0A0G0T9H4"/>
<dbReference type="Gene3D" id="3.90.1150.10">
    <property type="entry name" value="Aspartate Aminotransferase, domain 1"/>
    <property type="match status" value="1"/>
</dbReference>
<keyword evidence="5 8" id="KW-0663">Pyridoxal phosphate</keyword>
<dbReference type="GO" id="GO:0031071">
    <property type="term" value="F:cysteine desulfurase activity"/>
    <property type="evidence" value="ECO:0007669"/>
    <property type="project" value="UniProtKB-UniRule"/>
</dbReference>
<dbReference type="EC" id="2.8.1.7" evidence="3 8"/>
<name>A0A0G0T9H4_9BACT</name>
<comment type="similarity">
    <text evidence="2 8">Belongs to the class-V pyridoxal-phosphate-dependent aminotransferase family. Csd subfamily.</text>
</comment>
<gene>
    <name evidence="10" type="ORF">UU14_C0027G0005</name>
</gene>
<dbReference type="Proteomes" id="UP000034664">
    <property type="component" value="Unassembled WGS sequence"/>
</dbReference>
<dbReference type="CDD" id="cd06453">
    <property type="entry name" value="SufS_like"/>
    <property type="match status" value="1"/>
</dbReference>